<feature type="compositionally biased region" description="Basic and acidic residues" evidence="1">
    <location>
        <begin position="191"/>
        <end position="227"/>
    </location>
</feature>
<dbReference type="PANTHER" id="PTHR46148:SF52">
    <property type="entry name" value="OS04G0603800 PROTEIN"/>
    <property type="match status" value="1"/>
</dbReference>
<evidence type="ECO:0000313" key="4">
    <source>
        <dbReference type="Proteomes" id="UP000236291"/>
    </source>
</evidence>
<feature type="region of interest" description="Disordered" evidence="1">
    <location>
        <begin position="173"/>
        <end position="227"/>
    </location>
</feature>
<reference evidence="3 4" key="2">
    <citation type="journal article" date="2017" name="Front. Plant Sci.">
        <title>Gene Classification and Mining of Molecular Markers Useful in Red Clover (Trifolium pratense) Breeding.</title>
        <authorList>
            <person name="Istvanek J."/>
            <person name="Dluhosova J."/>
            <person name="Dluhos P."/>
            <person name="Patkova L."/>
            <person name="Nedelnik J."/>
            <person name="Repkova J."/>
        </authorList>
    </citation>
    <scope>NUCLEOTIDE SEQUENCE [LARGE SCALE GENOMIC DNA]</scope>
    <source>
        <strain evidence="4">cv. Tatra</strain>
        <tissue evidence="3">Young leaves</tissue>
    </source>
</reference>
<gene>
    <name evidence="3" type="ORF">L195_g054267</name>
</gene>
<dbReference type="InterPro" id="IPR016197">
    <property type="entry name" value="Chromo-like_dom_sf"/>
</dbReference>
<organism evidence="3 4">
    <name type="scientific">Trifolium pratense</name>
    <name type="common">Red clover</name>
    <dbReference type="NCBI Taxonomy" id="57577"/>
    <lineage>
        <taxon>Eukaryota</taxon>
        <taxon>Viridiplantae</taxon>
        <taxon>Streptophyta</taxon>
        <taxon>Embryophyta</taxon>
        <taxon>Tracheophyta</taxon>
        <taxon>Spermatophyta</taxon>
        <taxon>Magnoliopsida</taxon>
        <taxon>eudicotyledons</taxon>
        <taxon>Gunneridae</taxon>
        <taxon>Pentapetalae</taxon>
        <taxon>rosids</taxon>
        <taxon>fabids</taxon>
        <taxon>Fabales</taxon>
        <taxon>Fabaceae</taxon>
        <taxon>Papilionoideae</taxon>
        <taxon>50 kb inversion clade</taxon>
        <taxon>NPAAA clade</taxon>
        <taxon>Hologalegina</taxon>
        <taxon>IRL clade</taxon>
        <taxon>Trifolieae</taxon>
        <taxon>Trifolium</taxon>
    </lineage>
</organism>
<reference evidence="3 4" key="1">
    <citation type="journal article" date="2014" name="Am. J. Bot.">
        <title>Genome assembly and annotation for red clover (Trifolium pratense; Fabaceae).</title>
        <authorList>
            <person name="Istvanek J."/>
            <person name="Jaros M."/>
            <person name="Krenek A."/>
            <person name="Repkova J."/>
        </authorList>
    </citation>
    <scope>NUCLEOTIDE SEQUENCE [LARGE SCALE GENOMIC DNA]</scope>
    <source>
        <strain evidence="4">cv. Tatra</strain>
        <tissue evidence="3">Young leaves</tissue>
    </source>
</reference>
<dbReference type="PANTHER" id="PTHR46148">
    <property type="entry name" value="CHROMO DOMAIN-CONTAINING PROTEIN"/>
    <property type="match status" value="1"/>
</dbReference>
<dbReference type="InterPro" id="IPR056924">
    <property type="entry name" value="SH3_Tf2-1"/>
</dbReference>
<sequence>MKKQADKHRADVNFQVGELVLVKLQPYRQQSVALRKNQKLGMRYFGPFEIIARVGNVAYKLKLPDHAKIHPVFHISQLKPFKGPLQDQYLPLPLTMSDSGPIINPIKVLQARTVIKGNQTVHQVLIQWDQHAVSEATWEAIDDLQQKFPSFNLEDKVNFNGEGIVMKPQREEGLEAANESANQRKGPQNMYEKDIANNHAETAEAKAPRKEIRTRTPHSMWKEYVKA</sequence>
<dbReference type="Proteomes" id="UP000236291">
    <property type="component" value="Unassembled WGS sequence"/>
</dbReference>
<name>A0A2K3KF78_TRIPR</name>
<evidence type="ECO:0000259" key="2">
    <source>
        <dbReference type="Pfam" id="PF24626"/>
    </source>
</evidence>
<dbReference type="Pfam" id="PF24626">
    <property type="entry name" value="SH3_Tf2-1"/>
    <property type="match status" value="1"/>
</dbReference>
<comment type="caution">
    <text evidence="3">The sequence shown here is derived from an EMBL/GenBank/DDBJ whole genome shotgun (WGS) entry which is preliminary data.</text>
</comment>
<dbReference type="ExpressionAtlas" id="A0A2K3KF78">
    <property type="expression patterns" value="baseline"/>
</dbReference>
<accession>A0A2K3KF78</accession>
<dbReference type="AlphaFoldDB" id="A0A2K3KF78"/>
<protein>
    <recommendedName>
        <fullName evidence="2">Tf2-1-like SH3-like domain-containing protein</fullName>
    </recommendedName>
</protein>
<feature type="domain" description="Tf2-1-like SH3-like" evidence="2">
    <location>
        <begin position="17"/>
        <end position="81"/>
    </location>
</feature>
<dbReference type="SUPFAM" id="SSF54160">
    <property type="entry name" value="Chromo domain-like"/>
    <property type="match status" value="1"/>
</dbReference>
<evidence type="ECO:0000313" key="3">
    <source>
        <dbReference type="EMBL" id="PNX64913.1"/>
    </source>
</evidence>
<dbReference type="EMBL" id="ASHM01094235">
    <property type="protein sequence ID" value="PNX64913.1"/>
    <property type="molecule type" value="Genomic_DNA"/>
</dbReference>
<proteinExistence type="predicted"/>
<dbReference type="STRING" id="57577.A0A2K3KF78"/>
<evidence type="ECO:0000256" key="1">
    <source>
        <dbReference type="SAM" id="MobiDB-lite"/>
    </source>
</evidence>